<dbReference type="AlphaFoldDB" id="U4L7D9"/>
<accession>U4L7D9</accession>
<organism evidence="1 2">
    <name type="scientific">Pyronema omphalodes (strain CBS 100304)</name>
    <name type="common">Pyronema confluens</name>
    <dbReference type="NCBI Taxonomy" id="1076935"/>
    <lineage>
        <taxon>Eukaryota</taxon>
        <taxon>Fungi</taxon>
        <taxon>Dikarya</taxon>
        <taxon>Ascomycota</taxon>
        <taxon>Pezizomycotina</taxon>
        <taxon>Pezizomycetes</taxon>
        <taxon>Pezizales</taxon>
        <taxon>Pyronemataceae</taxon>
        <taxon>Pyronema</taxon>
    </lineage>
</organism>
<dbReference type="EMBL" id="HF935277">
    <property type="protein sequence ID" value="CCX05925.1"/>
    <property type="molecule type" value="Genomic_DNA"/>
</dbReference>
<name>U4L7D9_PYROM</name>
<sequence>MLIDAQAPTEFWAEAVNTAVYIHQRIPSEGLSRKLDFTDTSVTTHSDNTICTGYHKIAVCFVIL</sequence>
<protein>
    <submittedName>
        <fullName evidence="1">Uncharacterized protein</fullName>
    </submittedName>
</protein>
<evidence type="ECO:0000313" key="1">
    <source>
        <dbReference type="EMBL" id="CCX05925.1"/>
    </source>
</evidence>
<dbReference type="OrthoDB" id="413361at2759"/>
<dbReference type="Proteomes" id="UP000018144">
    <property type="component" value="Unassembled WGS sequence"/>
</dbReference>
<reference evidence="1 2" key="1">
    <citation type="journal article" date="2013" name="PLoS Genet.">
        <title>The genome and development-dependent transcriptomes of Pyronema confluens: a window into fungal evolution.</title>
        <authorList>
            <person name="Traeger S."/>
            <person name="Altegoer F."/>
            <person name="Freitag M."/>
            <person name="Gabaldon T."/>
            <person name="Kempken F."/>
            <person name="Kumar A."/>
            <person name="Marcet-Houben M."/>
            <person name="Poggeler S."/>
            <person name="Stajich J.E."/>
            <person name="Nowrousian M."/>
        </authorList>
    </citation>
    <scope>NUCLEOTIDE SEQUENCE [LARGE SCALE GENOMIC DNA]</scope>
    <source>
        <strain evidence="2">CBS 100304</strain>
        <tissue evidence="1">Vegetative mycelium</tissue>
    </source>
</reference>
<keyword evidence="2" id="KW-1185">Reference proteome</keyword>
<evidence type="ECO:0000313" key="2">
    <source>
        <dbReference type="Proteomes" id="UP000018144"/>
    </source>
</evidence>
<proteinExistence type="predicted"/>
<gene>
    <name evidence="1" type="ORF">PCON_05512</name>
</gene>